<dbReference type="Proteomes" id="UP001190700">
    <property type="component" value="Unassembled WGS sequence"/>
</dbReference>
<dbReference type="EMBL" id="LGRX02001904">
    <property type="protein sequence ID" value="KAK3285244.1"/>
    <property type="molecule type" value="Genomic_DNA"/>
</dbReference>
<evidence type="ECO:0000313" key="2">
    <source>
        <dbReference type="Proteomes" id="UP001190700"/>
    </source>
</evidence>
<reference evidence="1 2" key="1">
    <citation type="journal article" date="2015" name="Genome Biol. Evol.">
        <title>Comparative Genomics of a Bacterivorous Green Alga Reveals Evolutionary Causalities and Consequences of Phago-Mixotrophic Mode of Nutrition.</title>
        <authorList>
            <person name="Burns J.A."/>
            <person name="Paasch A."/>
            <person name="Narechania A."/>
            <person name="Kim E."/>
        </authorList>
    </citation>
    <scope>NUCLEOTIDE SEQUENCE [LARGE SCALE GENOMIC DNA]</scope>
    <source>
        <strain evidence="1 2">PLY_AMNH</strain>
    </source>
</reference>
<comment type="caution">
    <text evidence="1">The sequence shown here is derived from an EMBL/GenBank/DDBJ whole genome shotgun (WGS) entry which is preliminary data.</text>
</comment>
<dbReference type="SUPFAM" id="SSF63829">
    <property type="entry name" value="Calcium-dependent phosphotriesterase"/>
    <property type="match status" value="1"/>
</dbReference>
<organism evidence="1 2">
    <name type="scientific">Cymbomonas tetramitiformis</name>
    <dbReference type="NCBI Taxonomy" id="36881"/>
    <lineage>
        <taxon>Eukaryota</taxon>
        <taxon>Viridiplantae</taxon>
        <taxon>Chlorophyta</taxon>
        <taxon>Pyramimonadophyceae</taxon>
        <taxon>Pyramimonadales</taxon>
        <taxon>Pyramimonadaceae</taxon>
        <taxon>Cymbomonas</taxon>
    </lineage>
</organism>
<dbReference type="PANTHER" id="PTHR46388">
    <property type="entry name" value="NHL REPEAT-CONTAINING PROTEIN 2"/>
    <property type="match status" value="1"/>
</dbReference>
<gene>
    <name evidence="1" type="ORF">CYMTET_7139</name>
</gene>
<evidence type="ECO:0000313" key="1">
    <source>
        <dbReference type="EMBL" id="KAK3285244.1"/>
    </source>
</evidence>
<name>A0AAE0LHS0_9CHLO</name>
<dbReference type="InterPro" id="IPR011042">
    <property type="entry name" value="6-blade_b-propeller_TolB-like"/>
</dbReference>
<dbReference type="PANTHER" id="PTHR46388:SF2">
    <property type="entry name" value="NHL REPEAT-CONTAINING PROTEIN 2"/>
    <property type="match status" value="1"/>
</dbReference>
<proteinExistence type="predicted"/>
<accession>A0AAE0LHS0</accession>
<dbReference type="Gene3D" id="2.120.10.30">
    <property type="entry name" value="TolB, C-terminal domain"/>
    <property type="match status" value="1"/>
</dbReference>
<protein>
    <submittedName>
        <fullName evidence="1">Uncharacterized protein</fullName>
    </submittedName>
</protein>
<keyword evidence="2" id="KW-1185">Reference proteome</keyword>
<sequence length="198" mass="20190">MGCSSLGKACFPIASSIHDIVCLLIFTVCGILGIDAYSTTGVSTSLAGSYMSAGDADGAGTVAQFNRPMGTVARTTGTATLYIADSANDKIKQLDLYSGNVTTLAGKGYPGMVDGDAAVAKFSTPTGLALTHLTETTLYVADMENHKIRWVAVDTGLTGTTVGGGYSNYPDNFDGTGTGAGVLETDTLASLLAVGRLH</sequence>
<dbReference type="AlphaFoldDB" id="A0AAE0LHS0"/>